<dbReference type="InterPro" id="IPR023312">
    <property type="entry name" value="Put_nitroreductase_C_bac"/>
</dbReference>
<evidence type="ECO:0000313" key="1">
    <source>
        <dbReference type="EMBL" id="SHI07552.1"/>
    </source>
</evidence>
<protein>
    <recommendedName>
        <fullName evidence="3">Nitroreductase family protein</fullName>
    </recommendedName>
</protein>
<dbReference type="InterPro" id="IPR000415">
    <property type="entry name" value="Nitroreductase-like"/>
</dbReference>
<proteinExistence type="predicted"/>
<dbReference type="AlphaFoldDB" id="A0A1M5Y6F5"/>
<dbReference type="GO" id="GO:0016491">
    <property type="term" value="F:oxidoreductase activity"/>
    <property type="evidence" value="ECO:0007669"/>
    <property type="project" value="InterPro"/>
</dbReference>
<dbReference type="RefSeq" id="WP_073340997.1">
    <property type="nucleotide sequence ID" value="NZ_FQXM01000059.1"/>
</dbReference>
<dbReference type="Gene3D" id="3.40.109.10">
    <property type="entry name" value="NADH Oxidase"/>
    <property type="match status" value="1"/>
</dbReference>
<dbReference type="EMBL" id="FQXM01000059">
    <property type="protein sequence ID" value="SHI07552.1"/>
    <property type="molecule type" value="Genomic_DNA"/>
</dbReference>
<dbReference type="Gene3D" id="2.20.180.10">
    <property type="entry name" value="putative fmn-dependent nitroreductase like domains"/>
    <property type="match status" value="1"/>
</dbReference>
<keyword evidence="2" id="KW-1185">Reference proteome</keyword>
<accession>A0A1M5Y6F5</accession>
<reference evidence="1 2" key="1">
    <citation type="submission" date="2016-11" db="EMBL/GenBank/DDBJ databases">
        <authorList>
            <person name="Jaros S."/>
            <person name="Januszkiewicz K."/>
            <person name="Wedrychowicz H."/>
        </authorList>
    </citation>
    <scope>NUCLEOTIDE SEQUENCE [LARGE SCALE GENOMIC DNA]</scope>
    <source>
        <strain evidence="1 2">DSM 8605</strain>
    </source>
</reference>
<evidence type="ECO:0000313" key="2">
    <source>
        <dbReference type="Proteomes" id="UP000184447"/>
    </source>
</evidence>
<sequence length="109" mass="12371">MRNNLKSVDNKKTIIFSTQASSSAVAGNILKGSVEKKGCMFGAINREGLRREFFIPEHFEIIMVISLGKPSEEVVLEEIDESGDIKYWRDEKGVHHVPKRKLEDLILDI</sequence>
<dbReference type="OrthoDB" id="9804207at2"/>
<dbReference type="SUPFAM" id="SSF55469">
    <property type="entry name" value="FMN-dependent nitroreductase-like"/>
    <property type="match status" value="1"/>
</dbReference>
<evidence type="ECO:0008006" key="3">
    <source>
        <dbReference type="Google" id="ProtNLM"/>
    </source>
</evidence>
<gene>
    <name evidence="1" type="ORF">SAMN02745207_04233</name>
</gene>
<name>A0A1M5Y6F5_9CLOT</name>
<dbReference type="STRING" id="1121316.SAMN02745207_04233"/>
<organism evidence="1 2">
    <name type="scientific">Clostridium grantii DSM 8605</name>
    <dbReference type="NCBI Taxonomy" id="1121316"/>
    <lineage>
        <taxon>Bacteria</taxon>
        <taxon>Bacillati</taxon>
        <taxon>Bacillota</taxon>
        <taxon>Clostridia</taxon>
        <taxon>Eubacteriales</taxon>
        <taxon>Clostridiaceae</taxon>
        <taxon>Clostridium</taxon>
    </lineage>
</organism>
<dbReference type="Proteomes" id="UP000184447">
    <property type="component" value="Unassembled WGS sequence"/>
</dbReference>